<gene>
    <name evidence="1" type="ORF">DD559_08550</name>
</gene>
<dbReference type="Proteomes" id="UP000245890">
    <property type="component" value="Unassembled WGS sequence"/>
</dbReference>
<evidence type="ECO:0000313" key="2">
    <source>
        <dbReference type="Proteomes" id="UP000245890"/>
    </source>
</evidence>
<name>A0A2U0SDJ3_9SPHN</name>
<protein>
    <submittedName>
        <fullName evidence="1">Uncharacterized protein</fullName>
    </submittedName>
</protein>
<organism evidence="1 2">
    <name type="scientific">Sphingomonas pokkalii</name>
    <dbReference type="NCBI Taxonomy" id="2175090"/>
    <lineage>
        <taxon>Bacteria</taxon>
        <taxon>Pseudomonadati</taxon>
        <taxon>Pseudomonadota</taxon>
        <taxon>Alphaproteobacteria</taxon>
        <taxon>Sphingomonadales</taxon>
        <taxon>Sphingomonadaceae</taxon>
        <taxon>Sphingomonas</taxon>
    </lineage>
</organism>
<proteinExistence type="predicted"/>
<sequence length="77" mass="8105">MMESVMSVIEIDTDKVKASAASFKANPPAKSEVAADPQAFLAKFGVTIDSEFSEQIRSRLASVEGGAAQSASVHVDF</sequence>
<dbReference type="AlphaFoldDB" id="A0A2U0SDJ3"/>
<reference evidence="1 2" key="1">
    <citation type="submission" date="2018-05" db="EMBL/GenBank/DDBJ databases">
        <title>Description of Sphingomonas pokkalii sp nov, isolated from the rhizosphere of saline tolerant pokkali rice and its draft genome analysis.</title>
        <authorList>
            <person name="Menon R."/>
            <person name="Kumari S."/>
            <person name="Rameshkumar N."/>
        </authorList>
    </citation>
    <scope>NUCLEOTIDE SEQUENCE [LARGE SCALE GENOMIC DNA]</scope>
    <source>
        <strain evidence="1 2">L3B27</strain>
    </source>
</reference>
<evidence type="ECO:0000313" key="1">
    <source>
        <dbReference type="EMBL" id="PVX29361.1"/>
    </source>
</evidence>
<keyword evidence="2" id="KW-1185">Reference proteome</keyword>
<comment type="caution">
    <text evidence="1">The sequence shown here is derived from an EMBL/GenBank/DDBJ whole genome shotgun (WGS) entry which is preliminary data.</text>
</comment>
<dbReference type="EMBL" id="QENQ01000001">
    <property type="protein sequence ID" value="PVX29361.1"/>
    <property type="molecule type" value="Genomic_DNA"/>
</dbReference>
<accession>A0A2U0SDJ3</accession>